<reference evidence="2 3" key="1">
    <citation type="journal article" date="2007" name="Nature">
        <title>Evolution of genes and genomes on the Drosophila phylogeny.</title>
        <authorList>
            <consortium name="Drosophila 12 Genomes Consortium"/>
            <person name="Clark A.G."/>
            <person name="Eisen M.B."/>
            <person name="Smith D.R."/>
            <person name="Bergman C.M."/>
            <person name="Oliver B."/>
            <person name="Markow T.A."/>
            <person name="Kaufman T.C."/>
            <person name="Kellis M."/>
            <person name="Gelbart W."/>
            <person name="Iyer V.N."/>
            <person name="Pollard D.A."/>
            <person name="Sackton T.B."/>
            <person name="Larracuente A.M."/>
            <person name="Singh N.D."/>
            <person name="Abad J.P."/>
            <person name="Abt D.N."/>
            <person name="Adryan B."/>
            <person name="Aguade M."/>
            <person name="Akashi H."/>
            <person name="Anderson W.W."/>
            <person name="Aquadro C.F."/>
            <person name="Ardell D.H."/>
            <person name="Arguello R."/>
            <person name="Artieri C.G."/>
            <person name="Barbash D.A."/>
            <person name="Barker D."/>
            <person name="Barsanti P."/>
            <person name="Batterham P."/>
            <person name="Batzoglou S."/>
            <person name="Begun D."/>
            <person name="Bhutkar A."/>
            <person name="Blanco E."/>
            <person name="Bosak S.A."/>
            <person name="Bradley R.K."/>
            <person name="Brand A.D."/>
            <person name="Brent M.R."/>
            <person name="Brooks A.N."/>
            <person name="Brown R.H."/>
            <person name="Butlin R.K."/>
            <person name="Caggese C."/>
            <person name="Calvi B.R."/>
            <person name="Bernardo de Carvalho A."/>
            <person name="Caspi A."/>
            <person name="Castrezana S."/>
            <person name="Celniker S.E."/>
            <person name="Chang J.L."/>
            <person name="Chapple C."/>
            <person name="Chatterji S."/>
            <person name="Chinwalla A."/>
            <person name="Civetta A."/>
            <person name="Clifton S.W."/>
            <person name="Comeron J.M."/>
            <person name="Costello J.C."/>
            <person name="Coyne J.A."/>
            <person name="Daub J."/>
            <person name="David R.G."/>
            <person name="Delcher A.L."/>
            <person name="Delehaunty K."/>
            <person name="Do C.B."/>
            <person name="Ebling H."/>
            <person name="Edwards K."/>
            <person name="Eickbush T."/>
            <person name="Evans J.D."/>
            <person name="Filipski A."/>
            <person name="Findeiss S."/>
            <person name="Freyhult E."/>
            <person name="Fulton L."/>
            <person name="Fulton R."/>
            <person name="Garcia A.C."/>
            <person name="Gardiner A."/>
            <person name="Garfield D.A."/>
            <person name="Garvin B.E."/>
            <person name="Gibson G."/>
            <person name="Gilbert D."/>
            <person name="Gnerre S."/>
            <person name="Godfrey J."/>
            <person name="Good R."/>
            <person name="Gotea V."/>
            <person name="Gravely B."/>
            <person name="Greenberg A.J."/>
            <person name="Griffiths-Jones S."/>
            <person name="Gross S."/>
            <person name="Guigo R."/>
            <person name="Gustafson E.A."/>
            <person name="Haerty W."/>
            <person name="Hahn M.W."/>
            <person name="Halligan D.L."/>
            <person name="Halpern A.L."/>
            <person name="Halter G.M."/>
            <person name="Han M.V."/>
            <person name="Heger A."/>
            <person name="Hillier L."/>
            <person name="Hinrichs A.S."/>
            <person name="Holmes I."/>
            <person name="Hoskins R.A."/>
            <person name="Hubisz M.J."/>
            <person name="Hultmark D."/>
            <person name="Huntley M.A."/>
            <person name="Jaffe D.B."/>
            <person name="Jagadeeshan S."/>
            <person name="Jeck W.R."/>
            <person name="Johnson J."/>
            <person name="Jones C.D."/>
            <person name="Jordan W.C."/>
            <person name="Karpen G.H."/>
            <person name="Kataoka E."/>
            <person name="Keightley P.D."/>
            <person name="Kheradpour P."/>
            <person name="Kirkness E.F."/>
            <person name="Koerich L.B."/>
            <person name="Kristiansen K."/>
            <person name="Kudrna D."/>
            <person name="Kulathinal R.J."/>
            <person name="Kumar S."/>
            <person name="Kwok R."/>
            <person name="Lander E."/>
            <person name="Langley C.H."/>
            <person name="Lapoint R."/>
            <person name="Lazzaro B.P."/>
            <person name="Lee S.J."/>
            <person name="Levesque L."/>
            <person name="Li R."/>
            <person name="Lin C.F."/>
            <person name="Lin M.F."/>
            <person name="Lindblad-Toh K."/>
            <person name="Llopart A."/>
            <person name="Long M."/>
            <person name="Low L."/>
            <person name="Lozovsky E."/>
            <person name="Lu J."/>
            <person name="Luo M."/>
            <person name="Machado C.A."/>
            <person name="Makalowski W."/>
            <person name="Marzo M."/>
            <person name="Matsuda M."/>
            <person name="Matzkin L."/>
            <person name="McAllister B."/>
            <person name="McBride C.S."/>
            <person name="McKernan B."/>
            <person name="McKernan K."/>
            <person name="Mendez-Lago M."/>
            <person name="Minx P."/>
            <person name="Mollenhauer M.U."/>
            <person name="Montooth K."/>
            <person name="Mount S.M."/>
            <person name="Mu X."/>
            <person name="Myers E."/>
            <person name="Negre B."/>
            <person name="Newfeld S."/>
            <person name="Nielsen R."/>
            <person name="Noor M.A."/>
            <person name="O'Grady P."/>
            <person name="Pachter L."/>
            <person name="Papaceit M."/>
            <person name="Parisi M.J."/>
            <person name="Parisi M."/>
            <person name="Parts L."/>
            <person name="Pedersen J.S."/>
            <person name="Pesole G."/>
            <person name="Phillippy A.M."/>
            <person name="Ponting C.P."/>
            <person name="Pop M."/>
            <person name="Porcelli D."/>
            <person name="Powell J.R."/>
            <person name="Prohaska S."/>
            <person name="Pruitt K."/>
            <person name="Puig M."/>
            <person name="Quesneville H."/>
            <person name="Ram K.R."/>
            <person name="Rand D."/>
            <person name="Rasmussen M.D."/>
            <person name="Reed L.K."/>
            <person name="Reenan R."/>
            <person name="Reily A."/>
            <person name="Remington K.A."/>
            <person name="Rieger T.T."/>
            <person name="Ritchie M.G."/>
            <person name="Robin C."/>
            <person name="Rogers Y.H."/>
            <person name="Rohde C."/>
            <person name="Rozas J."/>
            <person name="Rubenfield M.J."/>
            <person name="Ruiz A."/>
            <person name="Russo S."/>
            <person name="Salzberg S.L."/>
            <person name="Sanchez-Gracia A."/>
            <person name="Saranga D.J."/>
            <person name="Sato H."/>
            <person name="Schaeffer S.W."/>
            <person name="Schatz M.C."/>
            <person name="Schlenke T."/>
            <person name="Schwartz R."/>
            <person name="Segarra C."/>
            <person name="Singh R.S."/>
            <person name="Sirot L."/>
            <person name="Sirota M."/>
            <person name="Sisneros N.B."/>
            <person name="Smith C.D."/>
            <person name="Smith T.F."/>
            <person name="Spieth J."/>
            <person name="Stage D.E."/>
            <person name="Stark A."/>
            <person name="Stephan W."/>
            <person name="Strausberg R.L."/>
            <person name="Strempel S."/>
            <person name="Sturgill D."/>
            <person name="Sutton G."/>
            <person name="Sutton G.G."/>
            <person name="Tao W."/>
            <person name="Teichmann S."/>
            <person name="Tobari Y.N."/>
            <person name="Tomimura Y."/>
            <person name="Tsolas J.M."/>
            <person name="Valente V.L."/>
            <person name="Venter E."/>
            <person name="Venter J.C."/>
            <person name="Vicario S."/>
            <person name="Vieira F.G."/>
            <person name="Vilella A.J."/>
            <person name="Villasante A."/>
            <person name="Walenz B."/>
            <person name="Wang J."/>
            <person name="Wasserman M."/>
            <person name="Watts T."/>
            <person name="Wilson D."/>
            <person name="Wilson R.K."/>
            <person name="Wing R.A."/>
            <person name="Wolfner M.F."/>
            <person name="Wong A."/>
            <person name="Wong G.K."/>
            <person name="Wu C.I."/>
            <person name="Wu G."/>
            <person name="Yamamoto D."/>
            <person name="Yang H.P."/>
            <person name="Yang S.P."/>
            <person name="Yorke J.A."/>
            <person name="Yoshida K."/>
            <person name="Zdobnov E."/>
            <person name="Zhang P."/>
            <person name="Zhang Y."/>
            <person name="Zimin A.V."/>
            <person name="Baldwin J."/>
            <person name="Abdouelleil A."/>
            <person name="Abdulkadir J."/>
            <person name="Abebe A."/>
            <person name="Abera B."/>
            <person name="Abreu J."/>
            <person name="Acer S.C."/>
            <person name="Aftuck L."/>
            <person name="Alexander A."/>
            <person name="An P."/>
            <person name="Anderson E."/>
            <person name="Anderson S."/>
            <person name="Arachi H."/>
            <person name="Azer M."/>
            <person name="Bachantsang P."/>
            <person name="Barry A."/>
            <person name="Bayul T."/>
            <person name="Berlin A."/>
            <person name="Bessette D."/>
            <person name="Bloom T."/>
            <person name="Blye J."/>
            <person name="Boguslavskiy L."/>
            <person name="Bonnet C."/>
            <person name="Boukhgalter B."/>
            <person name="Bourzgui I."/>
            <person name="Brown A."/>
            <person name="Cahill P."/>
            <person name="Channer S."/>
            <person name="Cheshatsang Y."/>
            <person name="Chuda L."/>
            <person name="Citroen M."/>
            <person name="Collymore A."/>
            <person name="Cooke P."/>
            <person name="Costello M."/>
            <person name="D'Aco K."/>
            <person name="Daza R."/>
            <person name="De Haan G."/>
            <person name="DeGray S."/>
            <person name="DeMaso C."/>
            <person name="Dhargay N."/>
            <person name="Dooley K."/>
            <person name="Dooley E."/>
            <person name="Doricent M."/>
            <person name="Dorje P."/>
            <person name="Dorjee K."/>
            <person name="Dupes A."/>
            <person name="Elong R."/>
            <person name="Falk J."/>
            <person name="Farina A."/>
            <person name="Faro S."/>
            <person name="Ferguson D."/>
            <person name="Fisher S."/>
            <person name="Foley C.D."/>
            <person name="Franke A."/>
            <person name="Friedrich D."/>
            <person name="Gadbois L."/>
            <person name="Gearin G."/>
            <person name="Gearin C.R."/>
            <person name="Giannoukos G."/>
            <person name="Goode T."/>
            <person name="Graham J."/>
            <person name="Grandbois E."/>
            <person name="Grewal S."/>
            <person name="Gyaltsen K."/>
            <person name="Hafez N."/>
            <person name="Hagos B."/>
            <person name="Hall J."/>
            <person name="Henson C."/>
            <person name="Hollinger A."/>
            <person name="Honan T."/>
            <person name="Huard M.D."/>
            <person name="Hughes L."/>
            <person name="Hurhula B."/>
            <person name="Husby M.E."/>
            <person name="Kamat A."/>
            <person name="Kanga B."/>
            <person name="Kashin S."/>
            <person name="Khazanovich D."/>
            <person name="Kisner P."/>
            <person name="Lance K."/>
            <person name="Lara M."/>
            <person name="Lee W."/>
            <person name="Lennon N."/>
            <person name="Letendre F."/>
            <person name="LeVine R."/>
            <person name="Lipovsky A."/>
            <person name="Liu X."/>
            <person name="Liu J."/>
            <person name="Liu S."/>
            <person name="Lokyitsang T."/>
            <person name="Lokyitsang Y."/>
            <person name="Lubonja R."/>
            <person name="Lui A."/>
            <person name="MacDonald P."/>
            <person name="Magnisalis V."/>
            <person name="Maru K."/>
            <person name="Matthews C."/>
            <person name="McCusker W."/>
            <person name="McDonough S."/>
            <person name="Mehta T."/>
            <person name="Meldrim J."/>
            <person name="Meneus L."/>
            <person name="Mihai O."/>
            <person name="Mihalev A."/>
            <person name="Mihova T."/>
            <person name="Mittelman R."/>
            <person name="Mlenga V."/>
            <person name="Montmayeur A."/>
            <person name="Mulrain L."/>
            <person name="Navidi A."/>
            <person name="Naylor J."/>
            <person name="Negash T."/>
            <person name="Nguyen T."/>
            <person name="Nguyen N."/>
            <person name="Nicol R."/>
            <person name="Norbu C."/>
            <person name="Norbu N."/>
            <person name="Novod N."/>
            <person name="O'Neill B."/>
            <person name="Osman S."/>
            <person name="Markiewicz E."/>
            <person name="Oyono O.L."/>
            <person name="Patti C."/>
            <person name="Phunkhang P."/>
            <person name="Pierre F."/>
            <person name="Priest M."/>
            <person name="Raghuraman S."/>
            <person name="Rege F."/>
            <person name="Reyes R."/>
            <person name="Rise C."/>
            <person name="Rogov P."/>
            <person name="Ross K."/>
            <person name="Ryan E."/>
            <person name="Settipalli S."/>
            <person name="Shea T."/>
            <person name="Sherpa N."/>
            <person name="Shi L."/>
            <person name="Shih D."/>
            <person name="Sparrow T."/>
            <person name="Spaulding J."/>
            <person name="Stalker J."/>
            <person name="Stange-Thomann N."/>
            <person name="Stavropoulos S."/>
            <person name="Stone C."/>
            <person name="Strader C."/>
            <person name="Tesfaye S."/>
            <person name="Thomson T."/>
            <person name="Thoulutsang Y."/>
            <person name="Thoulutsang D."/>
            <person name="Topham K."/>
            <person name="Topping I."/>
            <person name="Tsamla T."/>
            <person name="Vassiliev H."/>
            <person name="Vo A."/>
            <person name="Wangchuk T."/>
            <person name="Wangdi T."/>
            <person name="Weiand M."/>
            <person name="Wilkinson J."/>
            <person name="Wilson A."/>
            <person name="Yadav S."/>
            <person name="Young G."/>
            <person name="Yu Q."/>
            <person name="Zembek L."/>
            <person name="Zhong D."/>
            <person name="Zimmer A."/>
            <person name="Zwirko Z."/>
            <person name="Jaffe D.B."/>
            <person name="Alvarez P."/>
            <person name="Brockman W."/>
            <person name="Butler J."/>
            <person name="Chin C."/>
            <person name="Gnerre S."/>
            <person name="Grabherr M."/>
            <person name="Kleber M."/>
            <person name="Mauceli E."/>
            <person name="MacCallum I."/>
        </authorList>
    </citation>
    <scope>NUCLEOTIDE SEQUENCE [LARGE SCALE GENOMIC DNA]</scope>
    <source>
        <strain evidence="3">Tai18E2 / Tucson 14021-0261.01</strain>
    </source>
</reference>
<name>A0A0R1DUF8_DROYA</name>
<protein>
    <submittedName>
        <fullName evidence="2">Uncharacterized protein, isoform B</fullName>
    </submittedName>
</protein>
<evidence type="ECO:0000313" key="2">
    <source>
        <dbReference type="EMBL" id="KRK00806.1"/>
    </source>
</evidence>
<keyword evidence="1" id="KW-0812">Transmembrane</keyword>
<feature type="transmembrane region" description="Helical" evidence="1">
    <location>
        <begin position="15"/>
        <end position="35"/>
    </location>
</feature>
<dbReference type="OrthoDB" id="6340140at2759"/>
<keyword evidence="1" id="KW-0472">Membrane</keyword>
<proteinExistence type="predicted"/>
<dbReference type="GO" id="GO:0007186">
    <property type="term" value="P:G protein-coupled receptor signaling pathway"/>
    <property type="evidence" value="ECO:0007669"/>
    <property type="project" value="EnsemblMetazoa"/>
</dbReference>
<dbReference type="EMBL" id="CM000159">
    <property type="protein sequence ID" value="KRK00806.1"/>
    <property type="molecule type" value="Genomic_DNA"/>
</dbReference>
<dbReference type="GO" id="GO:0005184">
    <property type="term" value="F:neuropeptide hormone activity"/>
    <property type="evidence" value="ECO:0007669"/>
    <property type="project" value="EnsemblMetazoa"/>
</dbReference>
<dbReference type="Proteomes" id="UP000002282">
    <property type="component" value="Chromosome 3L"/>
</dbReference>
<organism evidence="2 3">
    <name type="scientific">Drosophila yakuba</name>
    <name type="common">Fruit fly</name>
    <dbReference type="NCBI Taxonomy" id="7245"/>
    <lineage>
        <taxon>Eukaryota</taxon>
        <taxon>Metazoa</taxon>
        <taxon>Ecdysozoa</taxon>
        <taxon>Arthropoda</taxon>
        <taxon>Hexapoda</taxon>
        <taxon>Insecta</taxon>
        <taxon>Pterygota</taxon>
        <taxon>Neoptera</taxon>
        <taxon>Endopterygota</taxon>
        <taxon>Diptera</taxon>
        <taxon>Brachycera</taxon>
        <taxon>Muscomorpha</taxon>
        <taxon>Ephydroidea</taxon>
        <taxon>Drosophilidae</taxon>
        <taxon>Drosophila</taxon>
        <taxon>Sophophora</taxon>
    </lineage>
</organism>
<sequence length="195" mass="21999">MSALSSPTTCGCSPLVHWAIVIVLLSMAIGPGNALPRPARNTQLLFSELLGGGNEDNNYYGEQLKYQQQQQLQQQEQKQQRLPGFARKWPSLRDLLLTVDYDDFGVTQESEEQVAPSSRLLARLHKLGDNGGGEELRYNIVPDLTNMPSKKVLPGHPLKDHNTKKNVQFRKQYMSPCHFKICNMGRKRNAGFNSY</sequence>
<keyword evidence="1" id="KW-1133">Transmembrane helix</keyword>
<accession>A0A0R1DUF8</accession>
<evidence type="ECO:0000256" key="1">
    <source>
        <dbReference type="SAM" id="Phobius"/>
    </source>
</evidence>
<reference evidence="2 3" key="2">
    <citation type="journal article" date="2007" name="PLoS Biol.">
        <title>Principles of genome evolution in the Drosophila melanogaster species group.</title>
        <authorList>
            <person name="Ranz J.M."/>
            <person name="Maurin D."/>
            <person name="Chan Y.S."/>
            <person name="von Grotthuss M."/>
            <person name="Hillier L.W."/>
            <person name="Roote J."/>
            <person name="Ashburner M."/>
            <person name="Bergman C.M."/>
        </authorList>
    </citation>
    <scope>NUCLEOTIDE SEQUENCE [LARGE SCALE GENOMIC DNA]</scope>
    <source>
        <strain evidence="3">Tai18E2 / Tucson 14021-0261.01</strain>
    </source>
</reference>
<dbReference type="AlphaFoldDB" id="A0A0R1DUF8"/>
<gene>
    <name evidence="2" type="primary">Dyak\GE20908</name>
    <name evidence="2" type="synonym">dyak_GLEANR_4715</name>
    <name evidence="2" type="synonym">GE20908</name>
    <name evidence="2" type="ORF">Dyak_GE20908</name>
</gene>
<keyword evidence="3" id="KW-1185">Reference proteome</keyword>
<evidence type="ECO:0000313" key="3">
    <source>
        <dbReference type="Proteomes" id="UP000002282"/>
    </source>
</evidence>